<dbReference type="RefSeq" id="WP_055747448.1">
    <property type="nucleotide sequence ID" value="NZ_JARTHV010000004.1"/>
</dbReference>
<dbReference type="Proteomes" id="UP000051063">
    <property type="component" value="Unassembled WGS sequence"/>
</dbReference>
<gene>
    <name evidence="1" type="ORF">AN963_26295</name>
</gene>
<organism evidence="1 2">
    <name type="scientific">Brevibacillus choshinensis</name>
    <dbReference type="NCBI Taxonomy" id="54911"/>
    <lineage>
        <taxon>Bacteria</taxon>
        <taxon>Bacillati</taxon>
        <taxon>Bacillota</taxon>
        <taxon>Bacilli</taxon>
        <taxon>Bacillales</taxon>
        <taxon>Paenibacillaceae</taxon>
        <taxon>Brevibacillus</taxon>
    </lineage>
</organism>
<name>A0ABR5N2X0_BRECH</name>
<protein>
    <submittedName>
        <fullName evidence="1">Uncharacterized protein</fullName>
    </submittedName>
</protein>
<evidence type="ECO:0000313" key="1">
    <source>
        <dbReference type="EMBL" id="KQL44855.1"/>
    </source>
</evidence>
<reference evidence="1 2" key="1">
    <citation type="submission" date="2015-09" db="EMBL/GenBank/DDBJ databases">
        <title>Genome sequencing project for genomic taxonomy and phylogenomics of Bacillus-like bacteria.</title>
        <authorList>
            <person name="Liu B."/>
            <person name="Wang J."/>
            <person name="Zhu Y."/>
            <person name="Liu G."/>
            <person name="Chen Q."/>
            <person name="Chen Z."/>
            <person name="Lan J."/>
            <person name="Che J."/>
            <person name="Ge C."/>
            <person name="Shi H."/>
            <person name="Pan Z."/>
            <person name="Liu X."/>
        </authorList>
    </citation>
    <scope>NUCLEOTIDE SEQUENCE [LARGE SCALE GENOMIC DNA]</scope>
    <source>
        <strain evidence="1 2">DSM 8552</strain>
    </source>
</reference>
<accession>A0ABR5N2X0</accession>
<sequence length="95" mass="10439">MLTVFVEYKLDSAKRATALSLLAGMSDKLTAMGATQYRCMEGIDQPGLFVEAFEVQAVEQYDQIKAWRLADEAFCDCVAGGAAKLHVWAFRSAVL</sequence>
<dbReference type="EMBL" id="LJJB01000013">
    <property type="protein sequence ID" value="KQL44855.1"/>
    <property type="molecule type" value="Genomic_DNA"/>
</dbReference>
<proteinExistence type="predicted"/>
<comment type="caution">
    <text evidence="1">The sequence shown here is derived from an EMBL/GenBank/DDBJ whole genome shotgun (WGS) entry which is preliminary data.</text>
</comment>
<evidence type="ECO:0000313" key="2">
    <source>
        <dbReference type="Proteomes" id="UP000051063"/>
    </source>
</evidence>
<keyword evidence="2" id="KW-1185">Reference proteome</keyword>